<evidence type="ECO:0000256" key="1">
    <source>
        <dbReference type="SAM" id="SignalP"/>
    </source>
</evidence>
<gene>
    <name evidence="2" type="ORF">ACFO0D_15875</name>
</gene>
<keyword evidence="1" id="KW-0732">Signal</keyword>
<organism evidence="2 3">
    <name type="scientific">Deinococcus hohokamensis</name>
    <dbReference type="NCBI Taxonomy" id="309883"/>
    <lineage>
        <taxon>Bacteria</taxon>
        <taxon>Thermotogati</taxon>
        <taxon>Deinococcota</taxon>
        <taxon>Deinococci</taxon>
        <taxon>Deinococcales</taxon>
        <taxon>Deinococcaceae</taxon>
        <taxon>Deinococcus</taxon>
    </lineage>
</organism>
<feature type="chain" id="PRO_5045849428" description="Lipoprotein" evidence="1">
    <location>
        <begin position="24"/>
        <end position="163"/>
    </location>
</feature>
<comment type="caution">
    <text evidence="2">The sequence shown here is derived from an EMBL/GenBank/DDBJ whole genome shotgun (WGS) entry which is preliminary data.</text>
</comment>
<dbReference type="Proteomes" id="UP001595952">
    <property type="component" value="Unassembled WGS sequence"/>
</dbReference>
<feature type="signal peptide" evidence="1">
    <location>
        <begin position="1"/>
        <end position="23"/>
    </location>
</feature>
<evidence type="ECO:0008006" key="4">
    <source>
        <dbReference type="Google" id="ProtNLM"/>
    </source>
</evidence>
<keyword evidence="3" id="KW-1185">Reference proteome</keyword>
<dbReference type="PROSITE" id="PS51257">
    <property type="entry name" value="PROKAR_LIPOPROTEIN"/>
    <property type="match status" value="1"/>
</dbReference>
<reference evidence="3" key="1">
    <citation type="journal article" date="2019" name="Int. J. Syst. Evol. Microbiol.">
        <title>The Global Catalogue of Microorganisms (GCM) 10K type strain sequencing project: providing services to taxonomists for standard genome sequencing and annotation.</title>
        <authorList>
            <consortium name="The Broad Institute Genomics Platform"/>
            <consortium name="The Broad Institute Genome Sequencing Center for Infectious Disease"/>
            <person name="Wu L."/>
            <person name="Ma J."/>
        </authorList>
    </citation>
    <scope>NUCLEOTIDE SEQUENCE [LARGE SCALE GENOMIC DNA]</scope>
    <source>
        <strain evidence="3">CCUG 55995</strain>
    </source>
</reference>
<dbReference type="EMBL" id="JBHSEI010000010">
    <property type="protein sequence ID" value="MFC4639813.1"/>
    <property type="molecule type" value="Genomic_DNA"/>
</dbReference>
<name>A0ABV9ICY7_9DEIO</name>
<dbReference type="RefSeq" id="WP_380062790.1">
    <property type="nucleotide sequence ID" value="NZ_JBHSEI010000010.1"/>
</dbReference>
<accession>A0ABV9ICY7</accession>
<evidence type="ECO:0000313" key="3">
    <source>
        <dbReference type="Proteomes" id="UP001595952"/>
    </source>
</evidence>
<protein>
    <recommendedName>
        <fullName evidence="4">Lipoprotein</fullName>
    </recommendedName>
</protein>
<proteinExistence type="predicted"/>
<evidence type="ECO:0000313" key="2">
    <source>
        <dbReference type="EMBL" id="MFC4639813.1"/>
    </source>
</evidence>
<sequence length="163" mass="17592">MKILLPLVLLSGFLASCAPTLQAAPITDPIFETGQVWEVTWPDQKVSTLVVPLRDLKRPNVAAYESKVENKGPTESTLSSTSFWYDPVDSDPEFITLGHITATVSATGSTQDNRLCAVRTPGKVTLNQPIAGVYATEDLAPLEAYIKTGAMGNLATCTVKRIR</sequence>